<protein>
    <submittedName>
        <fullName evidence="2">Uncharacterized protein</fullName>
    </submittedName>
</protein>
<gene>
    <name evidence="2" type="ORF">CYCCA115_LOCUS14643</name>
</gene>
<dbReference type="Proteomes" id="UP001295423">
    <property type="component" value="Unassembled WGS sequence"/>
</dbReference>
<keyword evidence="3" id="KW-1185">Reference proteome</keyword>
<evidence type="ECO:0000256" key="1">
    <source>
        <dbReference type="SAM" id="MobiDB-lite"/>
    </source>
</evidence>
<dbReference type="AlphaFoldDB" id="A0AAD2PV60"/>
<organism evidence="2 3">
    <name type="scientific">Cylindrotheca closterium</name>
    <dbReference type="NCBI Taxonomy" id="2856"/>
    <lineage>
        <taxon>Eukaryota</taxon>
        <taxon>Sar</taxon>
        <taxon>Stramenopiles</taxon>
        <taxon>Ochrophyta</taxon>
        <taxon>Bacillariophyta</taxon>
        <taxon>Bacillariophyceae</taxon>
        <taxon>Bacillariophycidae</taxon>
        <taxon>Bacillariales</taxon>
        <taxon>Bacillariaceae</taxon>
        <taxon>Cylindrotheca</taxon>
    </lineage>
</organism>
<reference evidence="2" key="1">
    <citation type="submission" date="2023-08" db="EMBL/GenBank/DDBJ databases">
        <authorList>
            <person name="Audoor S."/>
            <person name="Bilcke G."/>
        </authorList>
    </citation>
    <scope>NUCLEOTIDE SEQUENCE</scope>
</reference>
<proteinExistence type="predicted"/>
<evidence type="ECO:0000313" key="2">
    <source>
        <dbReference type="EMBL" id="CAJ1954048.1"/>
    </source>
</evidence>
<name>A0AAD2PV60_9STRA</name>
<feature type="region of interest" description="Disordered" evidence="1">
    <location>
        <begin position="1"/>
        <end position="25"/>
    </location>
</feature>
<accession>A0AAD2PV60</accession>
<sequence>MNEEHGYTGRTTTKLIKRTGEQPPKHAKGKELCLIWHTKGECNENYEYDAAPDIDKLLHPATPMLYRVMKNGAPMVVHSEPWSQSQLDMRAAWGCHSSANEFKEFLMEEFLDFLSRARRDFALLQLAVFHKITEDLRLSEI</sequence>
<comment type="caution">
    <text evidence="2">The sequence shown here is derived from an EMBL/GenBank/DDBJ whole genome shotgun (WGS) entry which is preliminary data.</text>
</comment>
<dbReference type="EMBL" id="CAKOGP040001852">
    <property type="protein sequence ID" value="CAJ1954048.1"/>
    <property type="molecule type" value="Genomic_DNA"/>
</dbReference>
<evidence type="ECO:0000313" key="3">
    <source>
        <dbReference type="Proteomes" id="UP001295423"/>
    </source>
</evidence>